<evidence type="ECO:0000313" key="8">
    <source>
        <dbReference type="EMBL" id="GAA2041923.1"/>
    </source>
</evidence>
<comment type="similarity">
    <text evidence="3 6">Belongs to the peptidase S26 family.</text>
</comment>
<dbReference type="PANTHER" id="PTHR43390:SF1">
    <property type="entry name" value="CHLOROPLAST PROCESSING PEPTIDASE"/>
    <property type="match status" value="1"/>
</dbReference>
<keyword evidence="5 6" id="KW-0378">Hydrolase</keyword>
<proteinExistence type="inferred from homology"/>
<accession>A0ABP5G882</accession>
<dbReference type="SUPFAM" id="SSF51306">
    <property type="entry name" value="LexA/Signal peptidase"/>
    <property type="match status" value="1"/>
</dbReference>
<reference evidence="9" key="1">
    <citation type="journal article" date="2019" name="Int. J. Syst. Evol. Microbiol.">
        <title>The Global Catalogue of Microorganisms (GCM) 10K type strain sequencing project: providing services to taxonomists for standard genome sequencing and annotation.</title>
        <authorList>
            <consortium name="The Broad Institute Genomics Platform"/>
            <consortium name="The Broad Institute Genome Sequencing Center for Infectious Disease"/>
            <person name="Wu L."/>
            <person name="Ma J."/>
        </authorList>
    </citation>
    <scope>NUCLEOTIDE SEQUENCE [LARGE SCALE GENOMIC DNA]</scope>
    <source>
        <strain evidence="9">JCM 16014</strain>
    </source>
</reference>
<dbReference type="InterPro" id="IPR019758">
    <property type="entry name" value="Pept_S26A_signal_pept_1_CS"/>
</dbReference>
<evidence type="ECO:0000256" key="4">
    <source>
        <dbReference type="ARBA" id="ARBA00013208"/>
    </source>
</evidence>
<comment type="catalytic activity">
    <reaction evidence="1 6">
        <text>Cleavage of hydrophobic, N-terminal signal or leader sequences from secreted and periplasmic proteins.</text>
        <dbReference type="EC" id="3.4.21.89"/>
    </reaction>
</comment>
<dbReference type="PANTHER" id="PTHR43390">
    <property type="entry name" value="SIGNAL PEPTIDASE I"/>
    <property type="match status" value="1"/>
</dbReference>
<evidence type="ECO:0000256" key="2">
    <source>
        <dbReference type="ARBA" id="ARBA00004401"/>
    </source>
</evidence>
<dbReference type="NCBIfam" id="TIGR02227">
    <property type="entry name" value="sigpep_I_bact"/>
    <property type="match status" value="1"/>
</dbReference>
<dbReference type="EMBL" id="BAAAQN010000032">
    <property type="protein sequence ID" value="GAA2041923.1"/>
    <property type="molecule type" value="Genomic_DNA"/>
</dbReference>
<evidence type="ECO:0000256" key="5">
    <source>
        <dbReference type="ARBA" id="ARBA00022801"/>
    </source>
</evidence>
<comment type="caution">
    <text evidence="8">The sequence shown here is derived from an EMBL/GenBank/DDBJ whole genome shotgun (WGS) entry which is preliminary data.</text>
</comment>
<evidence type="ECO:0000256" key="3">
    <source>
        <dbReference type="ARBA" id="ARBA00009370"/>
    </source>
</evidence>
<evidence type="ECO:0000256" key="1">
    <source>
        <dbReference type="ARBA" id="ARBA00000677"/>
    </source>
</evidence>
<dbReference type="PROSITE" id="PS00761">
    <property type="entry name" value="SPASE_I_3"/>
    <property type="match status" value="1"/>
</dbReference>
<evidence type="ECO:0000256" key="6">
    <source>
        <dbReference type="RuleBase" id="RU362042"/>
    </source>
</evidence>
<evidence type="ECO:0000259" key="7">
    <source>
        <dbReference type="Pfam" id="PF10502"/>
    </source>
</evidence>
<dbReference type="CDD" id="cd06530">
    <property type="entry name" value="S26_SPase_I"/>
    <property type="match status" value="1"/>
</dbReference>
<dbReference type="Pfam" id="PF10502">
    <property type="entry name" value="Peptidase_S26"/>
    <property type="match status" value="1"/>
</dbReference>
<feature type="domain" description="Peptidase S26" evidence="7">
    <location>
        <begin position="18"/>
        <end position="217"/>
    </location>
</feature>
<dbReference type="Proteomes" id="UP001500751">
    <property type="component" value="Unassembled WGS sequence"/>
</dbReference>
<keyword evidence="9" id="KW-1185">Reference proteome</keyword>
<protein>
    <recommendedName>
        <fullName evidence="4 6">Signal peptidase I</fullName>
        <ecNumber evidence="4 6">3.4.21.89</ecNumber>
    </recommendedName>
</protein>
<comment type="subcellular location">
    <subcellularLocation>
        <location evidence="2">Cell membrane</location>
        <topology evidence="2">Single-pass type II membrane protein</topology>
    </subcellularLocation>
    <subcellularLocation>
        <location evidence="6">Membrane</location>
        <topology evidence="6">Single-pass type II membrane protein</topology>
    </subcellularLocation>
</comment>
<dbReference type="Gene3D" id="2.10.109.10">
    <property type="entry name" value="Umud Fragment, subunit A"/>
    <property type="match status" value="1"/>
</dbReference>
<dbReference type="EC" id="3.4.21.89" evidence="4 6"/>
<evidence type="ECO:0000313" key="9">
    <source>
        <dbReference type="Proteomes" id="UP001500751"/>
    </source>
</evidence>
<keyword evidence="6" id="KW-0645">Protease</keyword>
<gene>
    <name evidence="8" type="ORF">GCM10009839_50590</name>
</gene>
<dbReference type="InterPro" id="IPR000223">
    <property type="entry name" value="Pept_S26A_signal_pept_1"/>
</dbReference>
<name>A0ABP5G882_9ACTN</name>
<sequence length="304" mass="33086">MARGRRRRLKPVKLWKELPILFGVALLLALVIKTFMVQAYFIPSQSMQHTIEPGDRVLVNKLTPWFGWTPQRGQIVVFKDPGGWLDPSQVKKDNAVVGAIKTAFTWVGLLPAGNEQDLIKRVAGVPGDVIECKGAGSPVTVNGVALDERTYLYKDAGGRLDDPSQAAFGPITVQPRTIFVLGDHRSDSGDSRVHLQEKSQGLVPYGNVQGHAFVRIWPLTRMGGLGTPSTFSLNHPAQALRGAAAAPPVLWGFTLAVPLRAGWLRRLRRRGTSLPAVGRAVVLPAPGGVTNRLRRRLGTERPVG</sequence>
<dbReference type="PRINTS" id="PR00727">
    <property type="entry name" value="LEADERPTASE"/>
</dbReference>
<dbReference type="InterPro" id="IPR036286">
    <property type="entry name" value="LexA/Signal_pep-like_sf"/>
</dbReference>
<dbReference type="InterPro" id="IPR019533">
    <property type="entry name" value="Peptidase_S26"/>
</dbReference>
<organism evidence="8 9">
    <name type="scientific">Catenulispora yoronensis</name>
    <dbReference type="NCBI Taxonomy" id="450799"/>
    <lineage>
        <taxon>Bacteria</taxon>
        <taxon>Bacillati</taxon>
        <taxon>Actinomycetota</taxon>
        <taxon>Actinomycetes</taxon>
        <taxon>Catenulisporales</taxon>
        <taxon>Catenulisporaceae</taxon>
        <taxon>Catenulispora</taxon>
    </lineage>
</organism>